<protein>
    <submittedName>
        <fullName evidence="1">Uncharacterized protein</fullName>
    </submittedName>
</protein>
<gene>
    <name evidence="1" type="ORF">Lsha_1380</name>
</gene>
<evidence type="ECO:0000313" key="1">
    <source>
        <dbReference type="EMBL" id="KTD60969.1"/>
    </source>
</evidence>
<sequence length="56" mass="6264">MNNRIIKSWNIKKETSVENRDTARHLAGQDSLNKSMIMPGASTCSISVSRKTSKNK</sequence>
<reference evidence="1 2" key="1">
    <citation type="submission" date="2015-11" db="EMBL/GenBank/DDBJ databases">
        <title>Genomic analysis of 38 Legionella species identifies large and diverse effector repertoires.</title>
        <authorList>
            <person name="Burstein D."/>
            <person name="Amaro F."/>
            <person name="Zusman T."/>
            <person name="Lifshitz Z."/>
            <person name="Cohen O."/>
            <person name="Gilbert J.A."/>
            <person name="Pupko T."/>
            <person name="Shuman H.A."/>
            <person name="Segal G."/>
        </authorList>
    </citation>
    <scope>NUCLEOTIDE SEQUENCE [LARGE SCALE GENOMIC DNA]</scope>
    <source>
        <strain evidence="1 2">ATCC 49655</strain>
    </source>
</reference>
<dbReference type="Proteomes" id="UP000054600">
    <property type="component" value="Unassembled WGS sequence"/>
</dbReference>
<keyword evidence="2" id="KW-1185">Reference proteome</keyword>
<accession>A0A0W0YVS4</accession>
<name>A0A0W0YVS4_9GAMM</name>
<organism evidence="1 2">
    <name type="scientific">Legionella shakespearei DSM 23087</name>
    <dbReference type="NCBI Taxonomy" id="1122169"/>
    <lineage>
        <taxon>Bacteria</taxon>
        <taxon>Pseudomonadati</taxon>
        <taxon>Pseudomonadota</taxon>
        <taxon>Gammaproteobacteria</taxon>
        <taxon>Legionellales</taxon>
        <taxon>Legionellaceae</taxon>
        <taxon>Legionella</taxon>
    </lineage>
</organism>
<dbReference type="AlphaFoldDB" id="A0A0W0YVS4"/>
<dbReference type="PATRIC" id="fig|1122169.6.peg.1589"/>
<dbReference type="STRING" id="1122169.Lsha_1380"/>
<dbReference type="EMBL" id="LNYW01000040">
    <property type="protein sequence ID" value="KTD60969.1"/>
    <property type="molecule type" value="Genomic_DNA"/>
</dbReference>
<proteinExistence type="predicted"/>
<evidence type="ECO:0000313" key="2">
    <source>
        <dbReference type="Proteomes" id="UP000054600"/>
    </source>
</evidence>
<dbReference type="RefSeq" id="WP_018578651.1">
    <property type="nucleotide sequence ID" value="NZ_KB892437.1"/>
</dbReference>
<comment type="caution">
    <text evidence="1">The sequence shown here is derived from an EMBL/GenBank/DDBJ whole genome shotgun (WGS) entry which is preliminary data.</text>
</comment>